<dbReference type="AlphaFoldDB" id="A0A5C3LTS1"/>
<gene>
    <name evidence="1" type="ORF">BDQ12DRAFT_245872</name>
</gene>
<protein>
    <submittedName>
        <fullName evidence="1">Uncharacterized protein</fullName>
    </submittedName>
</protein>
<proteinExistence type="predicted"/>
<evidence type="ECO:0000313" key="1">
    <source>
        <dbReference type="EMBL" id="TFK36599.1"/>
    </source>
</evidence>
<dbReference type="EMBL" id="ML213613">
    <property type="protein sequence ID" value="TFK36599.1"/>
    <property type="molecule type" value="Genomic_DNA"/>
</dbReference>
<keyword evidence="2" id="KW-1185">Reference proteome</keyword>
<dbReference type="Proteomes" id="UP000308652">
    <property type="component" value="Unassembled WGS sequence"/>
</dbReference>
<name>A0A5C3LTS1_9AGAR</name>
<sequence>MTKHDLLIIEYTTRAWGHSVILRLSPCSKISSSEFHPSSRSREYKGRSRSALRYDRGHRSCKTFLHITCVFLVFYTTVKPCAVRAALTALPLLLAPPKLSQDTNKHPELLEYQQ</sequence>
<accession>A0A5C3LTS1</accession>
<reference evidence="1 2" key="1">
    <citation type="journal article" date="2019" name="Nat. Ecol. Evol.">
        <title>Megaphylogeny resolves global patterns of mushroom evolution.</title>
        <authorList>
            <person name="Varga T."/>
            <person name="Krizsan K."/>
            <person name="Foldi C."/>
            <person name="Dima B."/>
            <person name="Sanchez-Garcia M."/>
            <person name="Sanchez-Ramirez S."/>
            <person name="Szollosi G.J."/>
            <person name="Szarkandi J.G."/>
            <person name="Papp V."/>
            <person name="Albert L."/>
            <person name="Andreopoulos W."/>
            <person name="Angelini C."/>
            <person name="Antonin V."/>
            <person name="Barry K.W."/>
            <person name="Bougher N.L."/>
            <person name="Buchanan P."/>
            <person name="Buyck B."/>
            <person name="Bense V."/>
            <person name="Catcheside P."/>
            <person name="Chovatia M."/>
            <person name="Cooper J."/>
            <person name="Damon W."/>
            <person name="Desjardin D."/>
            <person name="Finy P."/>
            <person name="Geml J."/>
            <person name="Haridas S."/>
            <person name="Hughes K."/>
            <person name="Justo A."/>
            <person name="Karasinski D."/>
            <person name="Kautmanova I."/>
            <person name="Kiss B."/>
            <person name="Kocsube S."/>
            <person name="Kotiranta H."/>
            <person name="LaButti K.M."/>
            <person name="Lechner B.E."/>
            <person name="Liimatainen K."/>
            <person name="Lipzen A."/>
            <person name="Lukacs Z."/>
            <person name="Mihaltcheva S."/>
            <person name="Morgado L.N."/>
            <person name="Niskanen T."/>
            <person name="Noordeloos M.E."/>
            <person name="Ohm R.A."/>
            <person name="Ortiz-Santana B."/>
            <person name="Ovrebo C."/>
            <person name="Racz N."/>
            <person name="Riley R."/>
            <person name="Savchenko A."/>
            <person name="Shiryaev A."/>
            <person name="Soop K."/>
            <person name="Spirin V."/>
            <person name="Szebenyi C."/>
            <person name="Tomsovsky M."/>
            <person name="Tulloss R.E."/>
            <person name="Uehling J."/>
            <person name="Grigoriev I.V."/>
            <person name="Vagvolgyi C."/>
            <person name="Papp T."/>
            <person name="Martin F.M."/>
            <person name="Miettinen O."/>
            <person name="Hibbett D.S."/>
            <person name="Nagy L.G."/>
        </authorList>
    </citation>
    <scope>NUCLEOTIDE SEQUENCE [LARGE SCALE GENOMIC DNA]</scope>
    <source>
        <strain evidence="1 2">CBS 166.37</strain>
    </source>
</reference>
<evidence type="ECO:0000313" key="2">
    <source>
        <dbReference type="Proteomes" id="UP000308652"/>
    </source>
</evidence>
<organism evidence="1 2">
    <name type="scientific">Crucibulum laeve</name>
    <dbReference type="NCBI Taxonomy" id="68775"/>
    <lineage>
        <taxon>Eukaryota</taxon>
        <taxon>Fungi</taxon>
        <taxon>Dikarya</taxon>
        <taxon>Basidiomycota</taxon>
        <taxon>Agaricomycotina</taxon>
        <taxon>Agaricomycetes</taxon>
        <taxon>Agaricomycetidae</taxon>
        <taxon>Agaricales</taxon>
        <taxon>Agaricineae</taxon>
        <taxon>Nidulariaceae</taxon>
        <taxon>Crucibulum</taxon>
    </lineage>
</organism>